<evidence type="ECO:0000259" key="6">
    <source>
        <dbReference type="Pfam" id="PF02880"/>
    </source>
</evidence>
<comment type="similarity">
    <text evidence="2">Belongs to the phosphohexose mutase family.</text>
</comment>
<reference evidence="7" key="2">
    <citation type="journal article" date="2021" name="PeerJ">
        <title>Extensive microbial diversity within the chicken gut microbiome revealed by metagenomics and culture.</title>
        <authorList>
            <person name="Gilroy R."/>
            <person name="Ravi A."/>
            <person name="Getino M."/>
            <person name="Pursley I."/>
            <person name="Horton D.L."/>
            <person name="Alikhan N.F."/>
            <person name="Baker D."/>
            <person name="Gharbi K."/>
            <person name="Hall N."/>
            <person name="Watson M."/>
            <person name="Adriaenssens E.M."/>
            <person name="Foster-Nyarko E."/>
            <person name="Jarju S."/>
            <person name="Secka A."/>
            <person name="Antonio M."/>
            <person name="Oren A."/>
            <person name="Chaudhuri R.R."/>
            <person name="La Ragione R."/>
            <person name="Hildebrand F."/>
            <person name="Pallen M.J."/>
        </authorList>
    </citation>
    <scope>NUCLEOTIDE SEQUENCE</scope>
    <source>
        <strain evidence="7">ChiSjej1B19-7085</strain>
    </source>
</reference>
<dbReference type="InterPro" id="IPR005846">
    <property type="entry name" value="A-D-PHexomutase_a/b/a-III"/>
</dbReference>
<protein>
    <submittedName>
        <fullName evidence="7">Phosphomannomutase/phosphoglucomutase</fullName>
    </submittedName>
</protein>
<dbReference type="PRINTS" id="PR00509">
    <property type="entry name" value="PGMPMM"/>
</dbReference>
<dbReference type="SUPFAM" id="SSF53738">
    <property type="entry name" value="Phosphoglucomutase, first 3 domains"/>
    <property type="match status" value="3"/>
</dbReference>
<feature type="domain" description="Alpha-D-phosphohexomutase alpha/beta/alpha" evidence="5">
    <location>
        <begin position="168"/>
        <end position="276"/>
    </location>
</feature>
<feature type="domain" description="Alpha-D-phosphohexomutase alpha/beta/alpha" evidence="6">
    <location>
        <begin position="282"/>
        <end position="396"/>
    </location>
</feature>
<proteinExistence type="inferred from homology"/>
<gene>
    <name evidence="7" type="ORF">IAA54_08325</name>
</gene>
<dbReference type="FunFam" id="3.40.120.10:FF:000010">
    <property type="entry name" value="phosphomannomutase/phosphoglucomutase isoform X1"/>
    <property type="match status" value="1"/>
</dbReference>
<evidence type="ECO:0000256" key="2">
    <source>
        <dbReference type="ARBA" id="ARBA00010231"/>
    </source>
</evidence>
<sequence length="509" mass="55152">MLDKYWKQFKSGTDIRGVACEGVPGQEVNLTDEVIERMAAGFALWLAAKTGKPAGDLAVAVGHDSRISADRISAAVRRSLLRAGITVYDCGLASTPSMFMITVDKPCDGSIQITASHHPFNRNGLKFFTRDGGLDGPDIEQILTYAQENEAPPAKDGGRDIPTDYMKDYCAHLRDIIRKGVNAEDYDHPLKGFHIVVDAGNGAGGFYASGVLEPLGADVSGSQFLDPDGTFPNHIPNPENEDAMRSVCKAVLDAHADLGVIFDTDVDRGGAVDSKGEEINRNRLVAIASAIALEGNPGGTIVTDSITSNGLKAYIEDTLGGVHHRFKRGYRNVINEALQLNRAGVNCPLAIETSGHAALRENYFLDDGAYLVTKIIIKMAVLRREGKPLESLLEKLAEPKEAMELRLPITQEAFRECGEQIIAGLEEYAKAHSWDIAPDNREGLRVSFGKGQGDGWFLLRLSVHDPIMPLNVESDVEGGNLQILRQLAAYLDTCTGLDLTPLHQALLLP</sequence>
<evidence type="ECO:0000259" key="5">
    <source>
        <dbReference type="Pfam" id="PF02879"/>
    </source>
</evidence>
<dbReference type="EMBL" id="DVHF01000095">
    <property type="protein sequence ID" value="HIR57661.1"/>
    <property type="molecule type" value="Genomic_DNA"/>
</dbReference>
<evidence type="ECO:0000256" key="3">
    <source>
        <dbReference type="ARBA" id="ARBA00022553"/>
    </source>
</evidence>
<evidence type="ECO:0000259" key="4">
    <source>
        <dbReference type="Pfam" id="PF02878"/>
    </source>
</evidence>
<comment type="caution">
    <text evidence="7">The sequence shown here is derived from an EMBL/GenBank/DDBJ whole genome shotgun (WGS) entry which is preliminary data.</text>
</comment>
<dbReference type="AlphaFoldDB" id="A0A9D1DRJ8"/>
<keyword evidence="3" id="KW-0597">Phosphoprotein</keyword>
<dbReference type="InterPro" id="IPR050060">
    <property type="entry name" value="Phosphoglucosamine_mutase"/>
</dbReference>
<evidence type="ECO:0000256" key="1">
    <source>
        <dbReference type="ARBA" id="ARBA00001946"/>
    </source>
</evidence>
<dbReference type="PANTHER" id="PTHR42946">
    <property type="entry name" value="PHOSPHOHEXOSE MUTASE"/>
    <property type="match status" value="1"/>
</dbReference>
<dbReference type="InterPro" id="IPR016055">
    <property type="entry name" value="A-D-PHexomutase_a/b/a-I/II/III"/>
</dbReference>
<dbReference type="Pfam" id="PF02880">
    <property type="entry name" value="PGM_PMM_III"/>
    <property type="match status" value="1"/>
</dbReference>
<dbReference type="InterPro" id="IPR005841">
    <property type="entry name" value="Alpha-D-phosphohexomutase_SF"/>
</dbReference>
<dbReference type="Pfam" id="PF02879">
    <property type="entry name" value="PGM_PMM_II"/>
    <property type="match status" value="1"/>
</dbReference>
<comment type="cofactor">
    <cofactor evidence="1">
        <name>Mg(2+)</name>
        <dbReference type="ChEBI" id="CHEBI:18420"/>
    </cofactor>
</comment>
<dbReference type="GO" id="GO:0004615">
    <property type="term" value="F:phosphomannomutase activity"/>
    <property type="evidence" value="ECO:0007669"/>
    <property type="project" value="TreeGrafter"/>
</dbReference>
<dbReference type="InterPro" id="IPR005844">
    <property type="entry name" value="A-D-PHexomutase_a/b/a-I"/>
</dbReference>
<accession>A0A9D1DRJ8</accession>
<evidence type="ECO:0000313" key="7">
    <source>
        <dbReference type="EMBL" id="HIR57661.1"/>
    </source>
</evidence>
<name>A0A9D1DRJ8_9FIRM</name>
<dbReference type="Gene3D" id="3.40.120.10">
    <property type="entry name" value="Alpha-D-Glucose-1,6-Bisphosphate, subunit A, domain 3"/>
    <property type="match status" value="3"/>
</dbReference>
<reference evidence="7" key="1">
    <citation type="submission" date="2020-10" db="EMBL/GenBank/DDBJ databases">
        <authorList>
            <person name="Gilroy R."/>
        </authorList>
    </citation>
    <scope>NUCLEOTIDE SEQUENCE</scope>
    <source>
        <strain evidence="7">ChiSjej1B19-7085</strain>
    </source>
</reference>
<dbReference type="Pfam" id="PF02878">
    <property type="entry name" value="PGM_PMM_I"/>
    <property type="match status" value="1"/>
</dbReference>
<dbReference type="PANTHER" id="PTHR42946:SF1">
    <property type="entry name" value="PHOSPHOGLUCOMUTASE (ALPHA-D-GLUCOSE-1,6-BISPHOSPHATE-DEPENDENT)"/>
    <property type="match status" value="1"/>
</dbReference>
<dbReference type="InterPro" id="IPR005845">
    <property type="entry name" value="A-D-PHexomutase_a/b/a-II"/>
</dbReference>
<dbReference type="Proteomes" id="UP000886785">
    <property type="component" value="Unassembled WGS sequence"/>
</dbReference>
<dbReference type="GO" id="GO:0005975">
    <property type="term" value="P:carbohydrate metabolic process"/>
    <property type="evidence" value="ECO:0007669"/>
    <property type="project" value="InterPro"/>
</dbReference>
<organism evidence="7 8">
    <name type="scientific">Candidatus Gallacutalibacter pullicola</name>
    <dbReference type="NCBI Taxonomy" id="2840830"/>
    <lineage>
        <taxon>Bacteria</taxon>
        <taxon>Bacillati</taxon>
        <taxon>Bacillota</taxon>
        <taxon>Clostridia</taxon>
        <taxon>Eubacteriales</taxon>
        <taxon>Candidatus Gallacutalibacter</taxon>
    </lineage>
</organism>
<evidence type="ECO:0000313" key="8">
    <source>
        <dbReference type="Proteomes" id="UP000886785"/>
    </source>
</evidence>
<dbReference type="CDD" id="cd03089">
    <property type="entry name" value="PMM_PGM"/>
    <property type="match status" value="1"/>
</dbReference>
<feature type="domain" description="Alpha-D-phosphohexomutase alpha/beta/alpha" evidence="4">
    <location>
        <begin position="15"/>
        <end position="147"/>
    </location>
</feature>
<dbReference type="Gene3D" id="3.30.310.50">
    <property type="entry name" value="Alpha-D-phosphohexomutase, C-terminal domain"/>
    <property type="match status" value="1"/>
</dbReference>